<gene>
    <name evidence="2" type="ORF">HNP46_000245</name>
</gene>
<dbReference type="InterPro" id="IPR012340">
    <property type="entry name" value="NA-bd_OB-fold"/>
</dbReference>
<sequence length="160" mass="17611">MTNIVIGVGQVQSHEIKSGSEGQDKLTVNVRFHGRRKPEFLPVVAWGPKGFADKLAPHLTKGQMVQATGRKKDNVNDTDEARYENPYIKLESLHDLVLLNFTPSDAKSGGDIAANGVKDDAPAPTPTPDASPNPQPAPDYDSFDDDIPFDDPYRRLWNMV</sequence>
<reference evidence="2 3" key="1">
    <citation type="submission" date="2020-08" db="EMBL/GenBank/DDBJ databases">
        <title>Functional genomics of gut bacteria from endangered species of beetles.</title>
        <authorList>
            <person name="Carlos-Shanley C."/>
        </authorList>
    </citation>
    <scope>NUCLEOTIDE SEQUENCE [LARGE SCALE GENOMIC DNA]</scope>
    <source>
        <strain evidence="2 3">S00179</strain>
    </source>
</reference>
<evidence type="ECO:0000313" key="3">
    <source>
        <dbReference type="Proteomes" id="UP000566995"/>
    </source>
</evidence>
<feature type="compositionally biased region" description="Pro residues" evidence="1">
    <location>
        <begin position="123"/>
        <end position="137"/>
    </location>
</feature>
<comment type="caution">
    <text evidence="2">The sequence shown here is derived from an EMBL/GenBank/DDBJ whole genome shotgun (WGS) entry which is preliminary data.</text>
</comment>
<dbReference type="GO" id="GO:0003677">
    <property type="term" value="F:DNA binding"/>
    <property type="evidence" value="ECO:0007669"/>
    <property type="project" value="UniProtKB-KW"/>
</dbReference>
<dbReference type="SUPFAM" id="SSF50249">
    <property type="entry name" value="Nucleic acid-binding proteins"/>
    <property type="match status" value="1"/>
</dbReference>
<organism evidence="2 3">
    <name type="scientific">Pseudomonas nitroreducens</name>
    <dbReference type="NCBI Taxonomy" id="46680"/>
    <lineage>
        <taxon>Bacteria</taxon>
        <taxon>Pseudomonadati</taxon>
        <taxon>Pseudomonadota</taxon>
        <taxon>Gammaproteobacteria</taxon>
        <taxon>Pseudomonadales</taxon>
        <taxon>Pseudomonadaceae</taxon>
        <taxon>Pseudomonas</taxon>
    </lineage>
</organism>
<dbReference type="Gene3D" id="2.40.50.140">
    <property type="entry name" value="Nucleic acid-binding proteins"/>
    <property type="match status" value="1"/>
</dbReference>
<dbReference type="Proteomes" id="UP000566995">
    <property type="component" value="Unassembled WGS sequence"/>
</dbReference>
<accession>A0A7W7KEP5</accession>
<dbReference type="RefSeq" id="WP_260403056.1">
    <property type="nucleotide sequence ID" value="NZ_JACHLI010000001.1"/>
</dbReference>
<dbReference type="EMBL" id="JACHLI010000001">
    <property type="protein sequence ID" value="MBB4861434.1"/>
    <property type="molecule type" value="Genomic_DNA"/>
</dbReference>
<feature type="region of interest" description="Disordered" evidence="1">
    <location>
        <begin position="108"/>
        <end position="148"/>
    </location>
</feature>
<proteinExistence type="predicted"/>
<keyword evidence="2" id="KW-0238">DNA-binding</keyword>
<evidence type="ECO:0000313" key="2">
    <source>
        <dbReference type="EMBL" id="MBB4861434.1"/>
    </source>
</evidence>
<dbReference type="AlphaFoldDB" id="A0A7W7KEP5"/>
<protein>
    <submittedName>
        <fullName evidence="2">Single-stranded DNA-binding protein</fullName>
    </submittedName>
</protein>
<name>A0A7W7KEP5_PSENT</name>
<evidence type="ECO:0000256" key="1">
    <source>
        <dbReference type="SAM" id="MobiDB-lite"/>
    </source>
</evidence>